<dbReference type="PANTHER" id="PTHR43777">
    <property type="entry name" value="MOLYBDENUM COFACTOR CYTIDYLYLTRANSFERASE"/>
    <property type="match status" value="1"/>
</dbReference>
<dbReference type="Proteomes" id="UP000823910">
    <property type="component" value="Unassembled WGS sequence"/>
</dbReference>
<dbReference type="AlphaFoldDB" id="A0A9D2SHN3"/>
<dbReference type="Gene3D" id="3.90.550.10">
    <property type="entry name" value="Spore Coat Polysaccharide Biosynthesis Protein SpsA, Chain A"/>
    <property type="match status" value="1"/>
</dbReference>
<dbReference type="GO" id="GO:0016779">
    <property type="term" value="F:nucleotidyltransferase activity"/>
    <property type="evidence" value="ECO:0007669"/>
    <property type="project" value="UniProtKB-ARBA"/>
</dbReference>
<dbReference type="Pfam" id="PF12804">
    <property type="entry name" value="NTP_transf_3"/>
    <property type="match status" value="1"/>
</dbReference>
<dbReference type="InterPro" id="IPR029044">
    <property type="entry name" value="Nucleotide-diphossugar_trans"/>
</dbReference>
<reference evidence="2" key="2">
    <citation type="submission" date="2021-04" db="EMBL/GenBank/DDBJ databases">
        <authorList>
            <person name="Gilroy R."/>
        </authorList>
    </citation>
    <scope>NUCLEOTIDE SEQUENCE</scope>
    <source>
        <strain evidence="2">CHK180-15479</strain>
    </source>
</reference>
<dbReference type="InterPro" id="IPR025877">
    <property type="entry name" value="MobA-like_NTP_Trfase"/>
</dbReference>
<dbReference type="CDD" id="cd04182">
    <property type="entry name" value="GT_2_like_f"/>
    <property type="match status" value="1"/>
</dbReference>
<proteinExistence type="predicted"/>
<gene>
    <name evidence="2" type="ORF">H9704_06230</name>
</gene>
<protein>
    <submittedName>
        <fullName evidence="2">Nucleotidyltransferase family protein</fullName>
    </submittedName>
</protein>
<dbReference type="EMBL" id="DWWT01000026">
    <property type="protein sequence ID" value="HJC05737.1"/>
    <property type="molecule type" value="Genomic_DNA"/>
</dbReference>
<reference evidence="2" key="1">
    <citation type="journal article" date="2021" name="PeerJ">
        <title>Extensive microbial diversity within the chicken gut microbiome revealed by metagenomics and culture.</title>
        <authorList>
            <person name="Gilroy R."/>
            <person name="Ravi A."/>
            <person name="Getino M."/>
            <person name="Pursley I."/>
            <person name="Horton D.L."/>
            <person name="Alikhan N.F."/>
            <person name="Baker D."/>
            <person name="Gharbi K."/>
            <person name="Hall N."/>
            <person name="Watson M."/>
            <person name="Adriaenssens E.M."/>
            <person name="Foster-Nyarko E."/>
            <person name="Jarju S."/>
            <person name="Secka A."/>
            <person name="Antonio M."/>
            <person name="Oren A."/>
            <person name="Chaudhuri R.R."/>
            <person name="La Ragione R."/>
            <person name="Hildebrand F."/>
            <person name="Pallen M.J."/>
        </authorList>
    </citation>
    <scope>NUCLEOTIDE SEQUENCE</scope>
    <source>
        <strain evidence="2">CHK180-15479</strain>
    </source>
</reference>
<evidence type="ECO:0000259" key="1">
    <source>
        <dbReference type="Pfam" id="PF12804"/>
    </source>
</evidence>
<sequence>MKPAGALILAAGMSTRMGQFKPLMEFNGESMIRRVVRSLKEAGASPIFMVVGYRAQEIRMHLAGEGVRFVENPDYASSQMFDSVKIGLEEAVRVCSRILITPVDAPLLSVPVIQRVMKEDAPLVRPSYKGRPGHPVLLSAALAQVLCLYQGEGGLRQAMESLPVALADIPVEDETVYMDADTPEEFENLLKIAAEREKNR</sequence>
<name>A0A9D2SHN3_9FIRM</name>
<feature type="domain" description="MobA-like NTP transferase" evidence="1">
    <location>
        <begin position="6"/>
        <end position="162"/>
    </location>
</feature>
<comment type="caution">
    <text evidence="2">The sequence shown here is derived from an EMBL/GenBank/DDBJ whole genome shotgun (WGS) entry which is preliminary data.</text>
</comment>
<dbReference type="PANTHER" id="PTHR43777:SF1">
    <property type="entry name" value="MOLYBDENUM COFACTOR CYTIDYLYLTRANSFERASE"/>
    <property type="match status" value="1"/>
</dbReference>
<organism evidence="2 3">
    <name type="scientific">Candidatus Enterocloster excrementipullorum</name>
    <dbReference type="NCBI Taxonomy" id="2838559"/>
    <lineage>
        <taxon>Bacteria</taxon>
        <taxon>Bacillati</taxon>
        <taxon>Bacillota</taxon>
        <taxon>Clostridia</taxon>
        <taxon>Lachnospirales</taxon>
        <taxon>Lachnospiraceae</taxon>
        <taxon>Enterocloster</taxon>
    </lineage>
</organism>
<evidence type="ECO:0000313" key="3">
    <source>
        <dbReference type="Proteomes" id="UP000823910"/>
    </source>
</evidence>
<dbReference type="SUPFAM" id="SSF53448">
    <property type="entry name" value="Nucleotide-diphospho-sugar transferases"/>
    <property type="match status" value="1"/>
</dbReference>
<accession>A0A9D2SHN3</accession>
<evidence type="ECO:0000313" key="2">
    <source>
        <dbReference type="EMBL" id="HJC05737.1"/>
    </source>
</evidence>